<dbReference type="GO" id="GO:0006995">
    <property type="term" value="P:cellular response to nitrogen starvation"/>
    <property type="evidence" value="ECO:0007669"/>
    <property type="project" value="TreeGrafter"/>
</dbReference>
<dbReference type="PANTHER" id="PTHR12768">
    <property type="entry name" value="BECLIN 1"/>
    <property type="match status" value="1"/>
</dbReference>
<evidence type="ECO:0000313" key="6">
    <source>
        <dbReference type="EMBL" id="KAG5461435.1"/>
    </source>
</evidence>
<dbReference type="PANTHER" id="PTHR12768:SF4">
    <property type="entry name" value="BECLIN-1"/>
    <property type="match status" value="1"/>
</dbReference>
<gene>
    <name evidence="6" type="ORF">BJ554DRAFT_6375</name>
</gene>
<dbReference type="GO" id="GO:0000045">
    <property type="term" value="P:autophagosome assembly"/>
    <property type="evidence" value="ECO:0007669"/>
    <property type="project" value="TreeGrafter"/>
</dbReference>
<feature type="coiled-coil region" evidence="2">
    <location>
        <begin position="154"/>
        <end position="246"/>
    </location>
</feature>
<dbReference type="InterPro" id="IPR041691">
    <property type="entry name" value="Atg6/beclin_CC"/>
</dbReference>
<dbReference type="AlphaFoldDB" id="A0A8H8DKA0"/>
<reference evidence="6 7" key="1">
    <citation type="journal article" name="Sci. Rep.">
        <title>Genome-scale phylogenetic analyses confirm Olpidium as the closest living zoosporic fungus to the non-flagellated, terrestrial fungi.</title>
        <authorList>
            <person name="Chang Y."/>
            <person name="Rochon D."/>
            <person name="Sekimoto S."/>
            <person name="Wang Y."/>
            <person name="Chovatia M."/>
            <person name="Sandor L."/>
            <person name="Salamov A."/>
            <person name="Grigoriev I.V."/>
            <person name="Stajich J.E."/>
            <person name="Spatafora J.W."/>
        </authorList>
    </citation>
    <scope>NUCLEOTIDE SEQUENCE [LARGE SCALE GENOMIC DNA]</scope>
    <source>
        <strain evidence="6">S191</strain>
    </source>
</reference>
<comment type="caution">
    <text evidence="6">The sequence shown here is derived from an EMBL/GenBank/DDBJ whole genome shotgun (WGS) entry which is preliminary data.</text>
</comment>
<proteinExistence type="inferred from homology"/>
<dbReference type="GO" id="GO:0034271">
    <property type="term" value="C:phosphatidylinositol 3-kinase complex, class III, type I"/>
    <property type="evidence" value="ECO:0007669"/>
    <property type="project" value="TreeGrafter"/>
</dbReference>
<keyword evidence="7" id="KW-1185">Reference proteome</keyword>
<comment type="similarity">
    <text evidence="1">Belongs to the beclin family.</text>
</comment>
<feature type="region of interest" description="Disordered" evidence="3">
    <location>
        <begin position="54"/>
        <end position="75"/>
    </location>
</feature>
<dbReference type="GO" id="GO:0030674">
    <property type="term" value="F:protein-macromolecule adaptor activity"/>
    <property type="evidence" value="ECO:0007669"/>
    <property type="project" value="TreeGrafter"/>
</dbReference>
<evidence type="ECO:0000259" key="5">
    <source>
        <dbReference type="Pfam" id="PF17675"/>
    </source>
</evidence>
<keyword evidence="2" id="KW-0175">Coiled coil</keyword>
<dbReference type="Pfam" id="PF17675">
    <property type="entry name" value="APG6_N"/>
    <property type="match status" value="1"/>
</dbReference>
<name>A0A8H8DKA0_9FUNG</name>
<sequence>RQSGTQWREKPKAVLTSLPHGLRTARTRGCTAVDAFKHGRRVSAVVVAEESGGSLDAEGRANPCCPPGAQGPGRPLGDERGAGAPHDYYVVLPNHLGTAPAAAPAKGAEQFPAPSLLDTGEDKPARSSLSYRLKVTDRLLASASATEVQHPMCEECAETLLQIMNERVEEMSEEKDAYEAFLAEHAGDAPTEEDERQLEREIVELEAKEKDAIRAIKDIERQRSQLQEEMRLLAREEEELDQLTDKLGQQPPPQCCPDFRCIRLQRFRDERDGVNLKYDHDARLLGKLQRTNVYNDAFRIGHDGHFATINGLRLGRLPGQNVDWNEINAAYGSGDLHIGRLFLNRRFDNAMVAFLNCLKQLGDYAEEADPSAKLPYSINKERIGDVSIRLQFNNDEAWTKALKYTLTNTKVRLALPM</sequence>
<dbReference type="Pfam" id="PF04111">
    <property type="entry name" value="APG6"/>
    <property type="match status" value="1"/>
</dbReference>
<dbReference type="GO" id="GO:0000423">
    <property type="term" value="P:mitophagy"/>
    <property type="evidence" value="ECO:0007669"/>
    <property type="project" value="TreeGrafter"/>
</dbReference>
<dbReference type="GO" id="GO:0045324">
    <property type="term" value="P:late endosome to vacuole transport"/>
    <property type="evidence" value="ECO:0007669"/>
    <property type="project" value="TreeGrafter"/>
</dbReference>
<evidence type="ECO:0000256" key="3">
    <source>
        <dbReference type="SAM" id="MobiDB-lite"/>
    </source>
</evidence>
<dbReference type="Gene3D" id="6.10.250.3110">
    <property type="match status" value="1"/>
</dbReference>
<dbReference type="Gene3D" id="1.10.418.40">
    <property type="entry name" value="Autophagy protein 6/Beclin 1"/>
    <property type="match status" value="2"/>
</dbReference>
<organism evidence="6 7">
    <name type="scientific">Olpidium bornovanus</name>
    <dbReference type="NCBI Taxonomy" id="278681"/>
    <lineage>
        <taxon>Eukaryota</taxon>
        <taxon>Fungi</taxon>
        <taxon>Fungi incertae sedis</taxon>
        <taxon>Olpidiomycota</taxon>
        <taxon>Olpidiomycotina</taxon>
        <taxon>Olpidiomycetes</taxon>
        <taxon>Olpidiales</taxon>
        <taxon>Olpidiaceae</taxon>
        <taxon>Olpidium</taxon>
    </lineage>
</organism>
<dbReference type="GO" id="GO:0034272">
    <property type="term" value="C:phosphatidylinositol 3-kinase complex, class III, type II"/>
    <property type="evidence" value="ECO:0007669"/>
    <property type="project" value="TreeGrafter"/>
</dbReference>
<feature type="domain" description="Atg6 BARA" evidence="4">
    <location>
        <begin position="331"/>
        <end position="414"/>
    </location>
</feature>
<dbReference type="OrthoDB" id="20368at2759"/>
<evidence type="ECO:0000256" key="1">
    <source>
        <dbReference type="ARBA" id="ARBA00005965"/>
    </source>
</evidence>
<dbReference type="GO" id="GO:0043548">
    <property type="term" value="F:phosphatidylinositol 3-kinase binding"/>
    <property type="evidence" value="ECO:0007669"/>
    <property type="project" value="TreeGrafter"/>
</dbReference>
<evidence type="ECO:0000259" key="4">
    <source>
        <dbReference type="Pfam" id="PF04111"/>
    </source>
</evidence>
<dbReference type="InterPro" id="IPR040455">
    <property type="entry name" value="Atg6_BARA"/>
</dbReference>
<dbReference type="InterPro" id="IPR038274">
    <property type="entry name" value="Atg6/Beclin_C_sf"/>
</dbReference>
<dbReference type="Proteomes" id="UP000673691">
    <property type="component" value="Unassembled WGS sequence"/>
</dbReference>
<evidence type="ECO:0000256" key="2">
    <source>
        <dbReference type="SAM" id="Coils"/>
    </source>
</evidence>
<evidence type="ECO:0000313" key="7">
    <source>
        <dbReference type="Proteomes" id="UP000673691"/>
    </source>
</evidence>
<protein>
    <submittedName>
        <fullName evidence="6">Autophagy protein Apg6-domain-containing protein</fullName>
    </submittedName>
</protein>
<feature type="domain" description="Atg6/beclin coiled-coil" evidence="5">
    <location>
        <begin position="151"/>
        <end position="285"/>
    </location>
</feature>
<accession>A0A8H8DKA0</accession>
<dbReference type="GO" id="GO:0000407">
    <property type="term" value="C:phagophore assembly site"/>
    <property type="evidence" value="ECO:0007669"/>
    <property type="project" value="TreeGrafter"/>
</dbReference>
<dbReference type="InterPro" id="IPR007243">
    <property type="entry name" value="Atg6/Beclin"/>
</dbReference>
<feature type="non-terminal residue" evidence="6">
    <location>
        <position position="1"/>
    </location>
</feature>
<dbReference type="EMBL" id="JAEFCI010003660">
    <property type="protein sequence ID" value="KAG5461435.1"/>
    <property type="molecule type" value="Genomic_DNA"/>
</dbReference>